<dbReference type="AlphaFoldDB" id="A0A1A7YZ40"/>
<evidence type="ECO:0000313" key="1">
    <source>
        <dbReference type="EMBL" id="SBP35205.1"/>
    </source>
</evidence>
<reference evidence="1" key="2">
    <citation type="submission" date="2016-06" db="EMBL/GenBank/DDBJ databases">
        <title>The genome of a short-lived fish provides insights into sex chromosome evolution and the genetic control of aging.</title>
        <authorList>
            <person name="Reichwald K."/>
            <person name="Felder M."/>
            <person name="Petzold A."/>
            <person name="Koch P."/>
            <person name="Groth M."/>
            <person name="Platzer M."/>
        </authorList>
    </citation>
    <scope>NUCLEOTIDE SEQUENCE</scope>
    <source>
        <tissue evidence="1">Brain</tissue>
    </source>
</reference>
<proteinExistence type="predicted"/>
<sequence length="66" mass="7143">PVDGPLPDPVQERTEPKVCPIGLKCLPKHVNFTRCSASVGCAGCLSCLCWYQDHHPEPVGPISVFI</sequence>
<protein>
    <submittedName>
        <fullName evidence="1">Docking protein 2</fullName>
    </submittedName>
</protein>
<accession>A0A1A7YZ40</accession>
<feature type="non-terminal residue" evidence="1">
    <location>
        <position position="1"/>
    </location>
</feature>
<dbReference type="EMBL" id="HADX01012973">
    <property type="protein sequence ID" value="SBP35205.1"/>
    <property type="molecule type" value="Transcribed_RNA"/>
</dbReference>
<organism evidence="1">
    <name type="scientific">Iconisemion striatum</name>
    <dbReference type="NCBI Taxonomy" id="60296"/>
    <lineage>
        <taxon>Eukaryota</taxon>
        <taxon>Metazoa</taxon>
        <taxon>Chordata</taxon>
        <taxon>Craniata</taxon>
        <taxon>Vertebrata</taxon>
        <taxon>Euteleostomi</taxon>
        <taxon>Actinopterygii</taxon>
        <taxon>Neopterygii</taxon>
        <taxon>Teleostei</taxon>
        <taxon>Neoteleostei</taxon>
        <taxon>Acanthomorphata</taxon>
        <taxon>Ovalentaria</taxon>
        <taxon>Atherinomorphae</taxon>
        <taxon>Cyprinodontiformes</taxon>
        <taxon>Nothobranchiidae</taxon>
        <taxon>Iconisemion</taxon>
    </lineage>
</organism>
<gene>
    <name evidence="1" type="primary">DOK2</name>
</gene>
<reference evidence="1" key="1">
    <citation type="submission" date="2016-05" db="EMBL/GenBank/DDBJ databases">
        <authorList>
            <person name="Lavstsen T."/>
            <person name="Jespersen J.S."/>
        </authorList>
    </citation>
    <scope>NUCLEOTIDE SEQUENCE</scope>
    <source>
        <tissue evidence="1">Brain</tissue>
    </source>
</reference>
<name>A0A1A7YZ40_9TELE</name>